<dbReference type="InterPro" id="IPR050668">
    <property type="entry name" value="Cytochrome_b5"/>
</dbReference>
<dbReference type="GO" id="GO:0046872">
    <property type="term" value="F:metal ion binding"/>
    <property type="evidence" value="ECO:0007669"/>
    <property type="project" value="UniProtKB-UniRule"/>
</dbReference>
<dbReference type="Gramene" id="TraesWEE_scaffold_130555_01G000300.1">
    <property type="protein sequence ID" value="TraesWEE_scaffold_130555_01G000300.1"/>
    <property type="gene ID" value="TraesWEE_scaffold_130555_01G000300"/>
</dbReference>
<evidence type="ECO:0000313" key="11">
    <source>
        <dbReference type="Proteomes" id="UP000019116"/>
    </source>
</evidence>
<dbReference type="Gramene" id="TraesROB_scaffold_104527_01G000300.1">
    <property type="protein sequence ID" value="TraesROB_scaffold_104527_01G000300.1"/>
    <property type="gene ID" value="TraesROB_scaffold_104527_01G000300"/>
</dbReference>
<dbReference type="PRINTS" id="PR00363">
    <property type="entry name" value="CYTOCHROMEB5"/>
</dbReference>
<keyword evidence="4 8" id="KW-0479">Metal-binding</keyword>
<dbReference type="GO" id="GO:0020037">
    <property type="term" value="F:heme binding"/>
    <property type="evidence" value="ECO:0000318"/>
    <property type="project" value="GO_Central"/>
</dbReference>
<keyword evidence="3 8" id="KW-0812">Transmembrane</keyword>
<feature type="domain" description="Cytochrome b5 heme-binding" evidence="9">
    <location>
        <begin position="83"/>
        <end position="160"/>
    </location>
</feature>
<dbReference type="Gene3D" id="3.10.120.10">
    <property type="entry name" value="Cytochrome b5-like heme/steroid binding domain"/>
    <property type="match status" value="1"/>
</dbReference>
<accession>A0A3B6TW41</accession>
<dbReference type="OMA" id="AISMMNS"/>
<dbReference type="GO" id="GO:0016020">
    <property type="term" value="C:membrane"/>
    <property type="evidence" value="ECO:0000318"/>
    <property type="project" value="GO_Central"/>
</dbReference>
<dbReference type="SUPFAM" id="SSF55856">
    <property type="entry name" value="Cytochrome b5-like heme/steroid binding domain"/>
    <property type="match status" value="1"/>
</dbReference>
<dbReference type="RefSeq" id="XP_044443445.1">
    <property type="nucleotide sequence ID" value="XM_044587510.1"/>
</dbReference>
<keyword evidence="6 8" id="KW-0472">Membrane</keyword>
<keyword evidence="5 8" id="KW-0408">Iron</keyword>
<dbReference type="PROSITE" id="PS50255">
    <property type="entry name" value="CYTOCHROME_B5_2"/>
    <property type="match status" value="1"/>
</dbReference>
<evidence type="ECO:0000256" key="1">
    <source>
        <dbReference type="ARBA" id="ARBA00004370"/>
    </source>
</evidence>
<dbReference type="Pfam" id="PF00173">
    <property type="entry name" value="Cyt-b5"/>
    <property type="match status" value="1"/>
</dbReference>
<dbReference type="Gramene" id="TraesCS7D03G1012500.1">
    <property type="protein sequence ID" value="TraesCS7D03G1012500.1.CDS"/>
    <property type="gene ID" value="TraesCS7D03G1012500"/>
</dbReference>
<dbReference type="AlphaFoldDB" id="A0A3B6TW41"/>
<dbReference type="SMR" id="A0A3B6TW41"/>
<dbReference type="STRING" id="4565.A0A3B6TW41"/>
<dbReference type="OrthoDB" id="260519at2759"/>
<dbReference type="Gramene" id="TraesCAD_scaffold_099021_01G000100.1">
    <property type="protein sequence ID" value="TraesCAD_scaffold_099021_01G000100.1"/>
    <property type="gene ID" value="TraesCAD_scaffold_099021_01G000100"/>
</dbReference>
<reference evidence="10" key="2">
    <citation type="submission" date="2018-10" db="UniProtKB">
        <authorList>
            <consortium name="EnsemblPlants"/>
        </authorList>
    </citation>
    <scope>IDENTIFICATION</scope>
</reference>
<dbReference type="Gramene" id="TraesCLE_scaffold_146669_01G000100.1">
    <property type="protein sequence ID" value="TraesCLE_scaffold_146669_01G000100.1"/>
    <property type="gene ID" value="TraesCLE_scaffold_146669_01G000100"/>
</dbReference>
<keyword evidence="2 8" id="KW-0349">Heme</keyword>
<dbReference type="PANTHER" id="PTHR19359:SF101">
    <property type="entry name" value="CYTOCHROME B5-LIKE HEME_STEROID BINDING DOMAIN CONTAINING PROTEIN, EXPRESSED"/>
    <property type="match status" value="1"/>
</dbReference>
<dbReference type="EnsemblPlants" id="TraesCS7D02G427500.1">
    <property type="protein sequence ID" value="TraesCS7D02G427500.1"/>
    <property type="gene ID" value="TraesCS7D02G427500"/>
</dbReference>
<dbReference type="SMART" id="SM01117">
    <property type="entry name" value="Cyt-b5"/>
    <property type="match status" value="1"/>
</dbReference>
<dbReference type="FunFam" id="3.10.120.10:FF:000002">
    <property type="entry name" value="Cytochrome b5 type B"/>
    <property type="match status" value="1"/>
</dbReference>
<dbReference type="InterPro" id="IPR018506">
    <property type="entry name" value="Cyt_B5_heme-BS"/>
</dbReference>
<dbReference type="PaxDb" id="4565-Traes_7DL_742C91030.2"/>
<keyword evidence="8" id="KW-1133">Transmembrane helix</keyword>
<dbReference type="Gramene" id="TraesCS7D02G427500.1">
    <property type="protein sequence ID" value="TraesCS7D02G427500.1"/>
    <property type="gene ID" value="TraesCS7D02G427500"/>
</dbReference>
<dbReference type="PANTHER" id="PTHR19359">
    <property type="entry name" value="CYTOCHROME B5"/>
    <property type="match status" value="1"/>
</dbReference>
<comment type="similarity">
    <text evidence="7 8">Belongs to the cytochrome b5 family.</text>
</comment>
<evidence type="ECO:0000256" key="2">
    <source>
        <dbReference type="ARBA" id="ARBA00022617"/>
    </source>
</evidence>
<reference evidence="10" key="1">
    <citation type="submission" date="2018-08" db="EMBL/GenBank/DDBJ databases">
        <authorList>
            <person name="Rossello M."/>
        </authorList>
    </citation>
    <scope>NUCLEOTIDE SEQUENCE [LARGE SCALE GENOMIC DNA]</scope>
    <source>
        <strain evidence="10">cv. Chinese Spring</strain>
    </source>
</reference>
<dbReference type="GeneID" id="123169639"/>
<protein>
    <recommendedName>
        <fullName evidence="9">Cytochrome b5 heme-binding domain-containing protein</fullName>
    </recommendedName>
</protein>
<evidence type="ECO:0000256" key="6">
    <source>
        <dbReference type="ARBA" id="ARBA00023136"/>
    </source>
</evidence>
<organism evidence="10">
    <name type="scientific">Triticum aestivum</name>
    <name type="common">Wheat</name>
    <dbReference type="NCBI Taxonomy" id="4565"/>
    <lineage>
        <taxon>Eukaryota</taxon>
        <taxon>Viridiplantae</taxon>
        <taxon>Streptophyta</taxon>
        <taxon>Embryophyta</taxon>
        <taxon>Tracheophyta</taxon>
        <taxon>Spermatophyta</taxon>
        <taxon>Magnoliopsida</taxon>
        <taxon>Liliopsida</taxon>
        <taxon>Poales</taxon>
        <taxon>Poaceae</taxon>
        <taxon>BOP clade</taxon>
        <taxon>Pooideae</taxon>
        <taxon>Triticodae</taxon>
        <taxon>Triticeae</taxon>
        <taxon>Triticinae</taxon>
        <taxon>Triticum</taxon>
    </lineage>
</organism>
<name>A0A3B6TW41_WHEAT</name>
<evidence type="ECO:0000313" key="10">
    <source>
        <dbReference type="EnsemblPlants" id="TraesCS7D02G427500.1"/>
    </source>
</evidence>
<proteinExistence type="inferred from homology"/>
<comment type="subcellular location">
    <subcellularLocation>
        <location evidence="1">Membrane</location>
    </subcellularLocation>
</comment>
<evidence type="ECO:0000259" key="9">
    <source>
        <dbReference type="PROSITE" id="PS50255"/>
    </source>
</evidence>
<dbReference type="InterPro" id="IPR036400">
    <property type="entry name" value="Cyt_B5-like_heme/steroid_sf"/>
</dbReference>
<dbReference type="Proteomes" id="UP000019116">
    <property type="component" value="Chromosome 7D"/>
</dbReference>
<evidence type="ECO:0000256" key="4">
    <source>
        <dbReference type="ARBA" id="ARBA00022723"/>
    </source>
</evidence>
<sequence>MFPQRCLSSRPATNWRPTADQDEQRALLVCSALLRPRSPPPISAQRRLLPSRRYLSPAPLPITNSWSKRAPGLSMAEETETEKQLFSPSDVSLHASTKDCWVVIHGKVYDVTKFLEDHPGGEDVLLHASASGDATEAFEDVGHSTSAISMMSSYLIGSIEDFVPPSATKDATVGGSDVLPDSRTMKRNKGSPAPNTFLDFVLPLCMLVLAFVAWYYLTFVAES</sequence>
<dbReference type="InterPro" id="IPR001199">
    <property type="entry name" value="Cyt_B5-like_heme/steroid-bd"/>
</dbReference>
<evidence type="ECO:0000256" key="5">
    <source>
        <dbReference type="ARBA" id="ARBA00023004"/>
    </source>
</evidence>
<dbReference type="Gramene" id="TraesKAR7D01G0396310.1">
    <property type="protein sequence ID" value="cds.TraesKAR7D01G0396310.1"/>
    <property type="gene ID" value="TraesKAR7D01G0396310"/>
</dbReference>
<gene>
    <name evidence="10" type="primary">LOC123169639</name>
</gene>
<dbReference type="PROSITE" id="PS00191">
    <property type="entry name" value="CYTOCHROME_B5_1"/>
    <property type="match status" value="1"/>
</dbReference>
<evidence type="ECO:0000256" key="8">
    <source>
        <dbReference type="RuleBase" id="RU362121"/>
    </source>
</evidence>
<evidence type="ECO:0000256" key="3">
    <source>
        <dbReference type="ARBA" id="ARBA00022692"/>
    </source>
</evidence>
<keyword evidence="11" id="KW-1185">Reference proteome</keyword>
<evidence type="ECO:0000256" key="7">
    <source>
        <dbReference type="ARBA" id="ARBA00038168"/>
    </source>
</evidence>
<feature type="transmembrane region" description="Helical" evidence="8">
    <location>
        <begin position="196"/>
        <end position="217"/>
    </location>
</feature>